<dbReference type="InterPro" id="IPR002110">
    <property type="entry name" value="Ankyrin_rpt"/>
</dbReference>
<comment type="caution">
    <text evidence="2">The sequence shown here is derived from an EMBL/GenBank/DDBJ whole genome shotgun (WGS) entry which is preliminary data.</text>
</comment>
<evidence type="ECO:0000313" key="3">
    <source>
        <dbReference type="Proteomes" id="UP001178507"/>
    </source>
</evidence>
<dbReference type="Gene3D" id="1.25.40.20">
    <property type="entry name" value="Ankyrin repeat-containing domain"/>
    <property type="match status" value="1"/>
</dbReference>
<evidence type="ECO:0000313" key="2">
    <source>
        <dbReference type="EMBL" id="CAJ1396653.1"/>
    </source>
</evidence>
<dbReference type="SUPFAM" id="SSF48403">
    <property type="entry name" value="Ankyrin repeat"/>
    <property type="match status" value="1"/>
</dbReference>
<dbReference type="Proteomes" id="UP001178507">
    <property type="component" value="Unassembled WGS sequence"/>
</dbReference>
<organism evidence="2 3">
    <name type="scientific">Effrenium voratum</name>
    <dbReference type="NCBI Taxonomy" id="2562239"/>
    <lineage>
        <taxon>Eukaryota</taxon>
        <taxon>Sar</taxon>
        <taxon>Alveolata</taxon>
        <taxon>Dinophyceae</taxon>
        <taxon>Suessiales</taxon>
        <taxon>Symbiodiniaceae</taxon>
        <taxon>Effrenium</taxon>
    </lineage>
</organism>
<dbReference type="AlphaFoldDB" id="A0AA36NBV5"/>
<gene>
    <name evidence="2" type="ORF">EVOR1521_LOCUS20848</name>
</gene>
<reference evidence="2" key="1">
    <citation type="submission" date="2023-08" db="EMBL/GenBank/DDBJ databases">
        <authorList>
            <person name="Chen Y."/>
            <person name="Shah S."/>
            <person name="Dougan E. K."/>
            <person name="Thang M."/>
            <person name="Chan C."/>
        </authorList>
    </citation>
    <scope>NUCLEOTIDE SEQUENCE</scope>
</reference>
<keyword evidence="3" id="KW-1185">Reference proteome</keyword>
<evidence type="ECO:0000256" key="1">
    <source>
        <dbReference type="PROSITE-ProRule" id="PRU00023"/>
    </source>
</evidence>
<keyword evidence="1" id="KW-0040">ANK repeat</keyword>
<proteinExistence type="predicted"/>
<name>A0AA36NBV5_9DINO</name>
<dbReference type="EMBL" id="CAUJNA010003239">
    <property type="protein sequence ID" value="CAJ1396653.1"/>
    <property type="molecule type" value="Genomic_DNA"/>
</dbReference>
<accession>A0AA36NBV5</accession>
<dbReference type="InterPro" id="IPR036770">
    <property type="entry name" value="Ankyrin_rpt-contain_sf"/>
</dbReference>
<sequence length="323" mass="33652">MDGEQPAKRARTAAPAAPAASAAAAAAAAASGFVPGMMPFGLDPSMMSMAQFAPFALAGMTGPLAHFGATMSAPTVPVMGSSMSAATLAAAPKLAATPAAAAAAAGALSVRPAMAVAAVPAMQRERRPPETRSPTEIKETLLRLGCSITNLSPRQMVLVLQETEAQVRRAEKTKTLERHQDQRLLSCFTEGLAPGPEALLRMLEAGSDPNTISTGGGSGFAPNMTPLLAASSWGKVDEVRLLLAAGVDTTVTTPNMRQTCMHLVAGGNIERWGAEKTMGLLRLLVDKAPELLTVKNAMNKTPLDCAKYEKKRQQAAYLQNLPH</sequence>
<dbReference type="PROSITE" id="PS50088">
    <property type="entry name" value="ANK_REPEAT"/>
    <property type="match status" value="1"/>
</dbReference>
<feature type="repeat" description="ANK" evidence="1">
    <location>
        <begin position="222"/>
        <end position="254"/>
    </location>
</feature>
<protein>
    <submittedName>
        <fullName evidence="2">Uncharacterized protein</fullName>
    </submittedName>
</protein>